<dbReference type="PROSITE" id="PS50850">
    <property type="entry name" value="MFS"/>
    <property type="match status" value="1"/>
</dbReference>
<feature type="transmembrane region" description="Helical" evidence="7">
    <location>
        <begin position="152"/>
        <end position="172"/>
    </location>
</feature>
<reference evidence="9 10" key="1">
    <citation type="submission" date="2017-06" db="EMBL/GenBank/DDBJ databases">
        <title>Comparative genomic analysis of Ambrosia Fusariam Clade fungi.</title>
        <authorList>
            <person name="Stajich J.E."/>
            <person name="Carrillo J."/>
            <person name="Kijimoto T."/>
            <person name="Eskalen A."/>
            <person name="O'Donnell K."/>
            <person name="Kasson M."/>
        </authorList>
    </citation>
    <scope>NUCLEOTIDE SEQUENCE [LARGE SCALE GENOMIC DNA]</scope>
    <source>
        <strain evidence="9 10">NRRL62606</strain>
    </source>
</reference>
<comment type="subcellular location">
    <subcellularLocation>
        <location evidence="1">Membrane</location>
        <topology evidence="1">Multi-pass membrane protein</topology>
    </subcellularLocation>
</comment>
<feature type="transmembrane region" description="Helical" evidence="7">
    <location>
        <begin position="401"/>
        <end position="419"/>
    </location>
</feature>
<evidence type="ECO:0000313" key="9">
    <source>
        <dbReference type="EMBL" id="RSL43452.1"/>
    </source>
</evidence>
<keyword evidence="3 7" id="KW-0812">Transmembrane</keyword>
<feature type="transmembrane region" description="Helical" evidence="7">
    <location>
        <begin position="184"/>
        <end position="204"/>
    </location>
</feature>
<evidence type="ECO:0000256" key="4">
    <source>
        <dbReference type="ARBA" id="ARBA00022989"/>
    </source>
</evidence>
<comment type="caution">
    <text evidence="9">The sequence shown here is derived from an EMBL/GenBank/DDBJ whole genome shotgun (WGS) entry which is preliminary data.</text>
</comment>
<evidence type="ECO:0000256" key="3">
    <source>
        <dbReference type="ARBA" id="ARBA00022692"/>
    </source>
</evidence>
<accession>A0A428NRR6</accession>
<protein>
    <recommendedName>
        <fullName evidence="8">Major facilitator superfamily (MFS) profile domain-containing protein</fullName>
    </recommendedName>
</protein>
<dbReference type="PANTHER" id="PTHR43791">
    <property type="entry name" value="PERMEASE-RELATED"/>
    <property type="match status" value="1"/>
</dbReference>
<keyword evidence="10" id="KW-1185">Reference proteome</keyword>
<dbReference type="GO" id="GO:0016020">
    <property type="term" value="C:membrane"/>
    <property type="evidence" value="ECO:0007669"/>
    <property type="project" value="UniProtKB-SubCell"/>
</dbReference>
<evidence type="ECO:0000256" key="2">
    <source>
        <dbReference type="ARBA" id="ARBA00022448"/>
    </source>
</evidence>
<keyword evidence="5 7" id="KW-0472">Membrane</keyword>
<dbReference type="InterPro" id="IPR020846">
    <property type="entry name" value="MFS_dom"/>
</dbReference>
<feature type="domain" description="Major facilitator superfamily (MFS) profile" evidence="8">
    <location>
        <begin position="56"/>
        <end position="443"/>
    </location>
</feature>
<dbReference type="InterPro" id="IPR011701">
    <property type="entry name" value="MFS"/>
</dbReference>
<sequence length="443" mass="48798">MSSIREKSPNRGVVVKDEGSIRSGELTEATNLANHSAVEWTPDEEKQVVKKIDFLVMPLLVAGFVVLQLNRGNIAYALTDGFFKDVGITQDQFNIGQQLISVGVIIVEMPSNMILYRLGPSIWITTQVLAWGLVSVFQAFQKGLAAYLATRLLLGISLGGFIPAGMYSLTMWYKKSETSTRFSIFFMGNSVARAASGLISYGILRMRGVGGLTGWKWLMILDGLLAVAVGIAFALVLPASPSSPTSLCRLRLLTEREATIAYKRIIFDDPTKDQKRRSVGLKDIWLTLKNWTIYPHLLVAILGNAPANALASYGPTIINSFGYGALEANALTSVGSWIQLLLNPVFGILADRTQRRGFSMLLGLSLWWLFTVRYLALLSKASCLLLKLVTLLIIEDQSKETRYAILTLALSVVGVWHPINGSWIALNSRTAEERNVTMAIYIM</sequence>
<dbReference type="InterPro" id="IPR036259">
    <property type="entry name" value="MFS_trans_sf"/>
</dbReference>
<evidence type="ECO:0000256" key="7">
    <source>
        <dbReference type="SAM" id="Phobius"/>
    </source>
</evidence>
<keyword evidence="2" id="KW-0813">Transport</keyword>
<keyword evidence="6" id="KW-0325">Glycoprotein</keyword>
<organism evidence="9 10">
    <name type="scientific">Fusarium floridanum</name>
    <dbReference type="NCBI Taxonomy" id="1325733"/>
    <lineage>
        <taxon>Eukaryota</taxon>
        <taxon>Fungi</taxon>
        <taxon>Dikarya</taxon>
        <taxon>Ascomycota</taxon>
        <taxon>Pezizomycotina</taxon>
        <taxon>Sordariomycetes</taxon>
        <taxon>Hypocreomycetidae</taxon>
        <taxon>Hypocreales</taxon>
        <taxon>Nectriaceae</taxon>
        <taxon>Fusarium</taxon>
        <taxon>Fusarium solani species complex</taxon>
    </lineage>
</organism>
<dbReference type="PANTHER" id="PTHR43791:SF32">
    <property type="entry name" value="MAJOR FACILITATOR SUPERFAMILY (MFS) PROFILE DOMAIN-CONTAINING PROTEIN"/>
    <property type="match status" value="1"/>
</dbReference>
<evidence type="ECO:0000256" key="1">
    <source>
        <dbReference type="ARBA" id="ARBA00004141"/>
    </source>
</evidence>
<dbReference type="Pfam" id="PF07690">
    <property type="entry name" value="MFS_1"/>
    <property type="match status" value="1"/>
</dbReference>
<keyword evidence="4 7" id="KW-1133">Transmembrane helix</keyword>
<evidence type="ECO:0000259" key="8">
    <source>
        <dbReference type="PROSITE" id="PS50850"/>
    </source>
</evidence>
<gene>
    <name evidence="9" type="ORF">CEP51_016361</name>
</gene>
<dbReference type="EMBL" id="NKCL01001114">
    <property type="protein sequence ID" value="RSL43452.1"/>
    <property type="molecule type" value="Genomic_DNA"/>
</dbReference>
<feature type="transmembrane region" description="Helical" evidence="7">
    <location>
        <begin position="216"/>
        <end position="237"/>
    </location>
</feature>
<feature type="transmembrane region" description="Helical" evidence="7">
    <location>
        <begin position="366"/>
        <end position="389"/>
    </location>
</feature>
<dbReference type="Proteomes" id="UP000287972">
    <property type="component" value="Unassembled WGS sequence"/>
</dbReference>
<dbReference type="AlphaFoldDB" id="A0A428NRR6"/>
<name>A0A428NRR6_9HYPO</name>
<evidence type="ECO:0000313" key="10">
    <source>
        <dbReference type="Proteomes" id="UP000287972"/>
    </source>
</evidence>
<dbReference type="SUPFAM" id="SSF103473">
    <property type="entry name" value="MFS general substrate transporter"/>
    <property type="match status" value="1"/>
</dbReference>
<proteinExistence type="predicted"/>
<dbReference type="Gene3D" id="1.20.1250.20">
    <property type="entry name" value="MFS general substrate transporter like domains"/>
    <property type="match status" value="2"/>
</dbReference>
<feature type="transmembrane region" description="Helical" evidence="7">
    <location>
        <begin position="121"/>
        <end position="140"/>
    </location>
</feature>
<evidence type="ECO:0000256" key="6">
    <source>
        <dbReference type="ARBA" id="ARBA00023180"/>
    </source>
</evidence>
<dbReference type="GO" id="GO:0022857">
    <property type="term" value="F:transmembrane transporter activity"/>
    <property type="evidence" value="ECO:0007669"/>
    <property type="project" value="InterPro"/>
</dbReference>
<evidence type="ECO:0000256" key="5">
    <source>
        <dbReference type="ARBA" id="ARBA00023136"/>
    </source>
</evidence>